<reference evidence="2 3" key="1">
    <citation type="journal article" date="2020" name="Microb. Genom.">
        <title>Genetic diversity of clinical and environmental Mucorales isolates obtained from an investigation of mucormycosis cases among solid organ transplant recipients.</title>
        <authorList>
            <person name="Nguyen M.H."/>
            <person name="Kaul D."/>
            <person name="Muto C."/>
            <person name="Cheng S.J."/>
            <person name="Richter R.A."/>
            <person name="Bruno V.M."/>
            <person name="Liu G."/>
            <person name="Beyhan S."/>
            <person name="Sundermann A.J."/>
            <person name="Mounaud S."/>
            <person name="Pasculle A.W."/>
            <person name="Nierman W.C."/>
            <person name="Driscoll E."/>
            <person name="Cumbie R."/>
            <person name="Clancy C.J."/>
            <person name="Dupont C.L."/>
        </authorList>
    </citation>
    <scope>NUCLEOTIDE SEQUENCE [LARGE SCALE GENOMIC DNA]</scope>
    <source>
        <strain evidence="2 3">GL24</strain>
    </source>
</reference>
<dbReference type="Proteomes" id="UP000740926">
    <property type="component" value="Unassembled WGS sequence"/>
</dbReference>
<feature type="region of interest" description="Disordered" evidence="1">
    <location>
        <begin position="48"/>
        <end position="109"/>
    </location>
</feature>
<feature type="compositionally biased region" description="Basic and acidic residues" evidence="1">
    <location>
        <begin position="48"/>
        <end position="67"/>
    </location>
</feature>
<keyword evidence="3" id="KW-1185">Reference proteome</keyword>
<evidence type="ECO:0000256" key="1">
    <source>
        <dbReference type="SAM" id="MobiDB-lite"/>
    </source>
</evidence>
<organism evidence="2 3">
    <name type="scientific">Rhizopus delemar</name>
    <dbReference type="NCBI Taxonomy" id="936053"/>
    <lineage>
        <taxon>Eukaryota</taxon>
        <taxon>Fungi</taxon>
        <taxon>Fungi incertae sedis</taxon>
        <taxon>Mucoromycota</taxon>
        <taxon>Mucoromycotina</taxon>
        <taxon>Mucoromycetes</taxon>
        <taxon>Mucorales</taxon>
        <taxon>Mucorineae</taxon>
        <taxon>Rhizopodaceae</taxon>
        <taxon>Rhizopus</taxon>
    </lineage>
</organism>
<sequence>MKKVFIVELEVRVHEHPLPVGGDHVHVQRFASHVQRLVRVQFVGGLPDDHRQHRDDDQRHAPDHDLHLGGVRPVRRVFRLGVAGAESPGEHKGQHDGRYHHDQHQADADQDQVALGEPDHALRIQQHPVTARQAEAGQGDQRQADAVPADIHWRSTLLKKRA</sequence>
<feature type="compositionally biased region" description="Basic and acidic residues" evidence="1">
    <location>
        <begin position="88"/>
        <end position="107"/>
    </location>
</feature>
<protein>
    <submittedName>
        <fullName evidence="2">Uncharacterized protein</fullName>
    </submittedName>
</protein>
<evidence type="ECO:0000313" key="2">
    <source>
        <dbReference type="EMBL" id="KAG1556228.1"/>
    </source>
</evidence>
<dbReference type="EMBL" id="JAANIU010004290">
    <property type="protein sequence ID" value="KAG1556228.1"/>
    <property type="molecule type" value="Genomic_DNA"/>
</dbReference>
<comment type="caution">
    <text evidence="2">The sequence shown here is derived from an EMBL/GenBank/DDBJ whole genome shotgun (WGS) entry which is preliminary data.</text>
</comment>
<dbReference type="AlphaFoldDB" id="A0A9P7CI53"/>
<accession>A0A9P7CI53</accession>
<proteinExistence type="predicted"/>
<name>A0A9P7CI53_9FUNG</name>
<evidence type="ECO:0000313" key="3">
    <source>
        <dbReference type="Proteomes" id="UP000740926"/>
    </source>
</evidence>
<feature type="region of interest" description="Disordered" evidence="1">
    <location>
        <begin position="127"/>
        <end position="150"/>
    </location>
</feature>
<gene>
    <name evidence="2" type="ORF">G6F50_012758</name>
</gene>